<dbReference type="GeneID" id="105437815"/>
<accession>A0A7M7SUV1</accession>
<reference evidence="2" key="1">
    <citation type="submission" date="2015-02" db="EMBL/GenBank/DDBJ databases">
        <title>Genome sequencing for Strongylocentrotus purpuratus.</title>
        <authorList>
            <person name="Murali S."/>
            <person name="Liu Y."/>
            <person name="Vee V."/>
            <person name="English A."/>
            <person name="Wang M."/>
            <person name="Skinner E."/>
            <person name="Han Y."/>
            <person name="Muzny D.M."/>
            <person name="Worley K.C."/>
            <person name="Gibbs R.A."/>
        </authorList>
    </citation>
    <scope>NUCLEOTIDE SEQUENCE</scope>
</reference>
<name>A0A7M7SUV1_STRPU</name>
<dbReference type="RefSeq" id="XP_030832859.1">
    <property type="nucleotide sequence ID" value="XM_030976999.1"/>
</dbReference>
<evidence type="ECO:0000313" key="2">
    <source>
        <dbReference type="Proteomes" id="UP000007110"/>
    </source>
</evidence>
<dbReference type="InParanoid" id="A0A7M7SUV1"/>
<dbReference type="EnsemblMetazoa" id="XM_030976999">
    <property type="protein sequence ID" value="XP_030832859"/>
    <property type="gene ID" value="LOC105437815"/>
</dbReference>
<dbReference type="AlphaFoldDB" id="A0A7M7SUV1"/>
<protein>
    <submittedName>
        <fullName evidence="1">Uncharacterized protein</fullName>
    </submittedName>
</protein>
<dbReference type="Proteomes" id="UP000007110">
    <property type="component" value="Unassembled WGS sequence"/>
</dbReference>
<sequence>MIQSVELDFEVRLLAEAVRRLELRATVTTLSSTSSLQTNVTSDTYGYSVARCGKTSLINSLKFAAHGKLRRAKWLQVAGQEKSGGHTMFRKLADITKKISVIDNRGLDDPNTEKAIAELAAQLDGKRGFTDIVEWQGANDENDSDDLEDEDLDLSKPDLNKGYPIGCAVFVFR</sequence>
<keyword evidence="2" id="KW-1185">Reference proteome</keyword>
<dbReference type="OrthoDB" id="9903203at2759"/>
<dbReference type="KEGG" id="spu:105437815"/>
<proteinExistence type="predicted"/>
<organism evidence="1 2">
    <name type="scientific">Strongylocentrotus purpuratus</name>
    <name type="common">Purple sea urchin</name>
    <dbReference type="NCBI Taxonomy" id="7668"/>
    <lineage>
        <taxon>Eukaryota</taxon>
        <taxon>Metazoa</taxon>
        <taxon>Echinodermata</taxon>
        <taxon>Eleutherozoa</taxon>
        <taxon>Echinozoa</taxon>
        <taxon>Echinoidea</taxon>
        <taxon>Euechinoidea</taxon>
        <taxon>Echinacea</taxon>
        <taxon>Camarodonta</taxon>
        <taxon>Echinidea</taxon>
        <taxon>Strongylocentrotidae</taxon>
        <taxon>Strongylocentrotus</taxon>
    </lineage>
</organism>
<evidence type="ECO:0000313" key="1">
    <source>
        <dbReference type="EnsemblMetazoa" id="XP_030832859"/>
    </source>
</evidence>
<reference evidence="1" key="2">
    <citation type="submission" date="2021-01" db="UniProtKB">
        <authorList>
            <consortium name="EnsemblMetazoa"/>
        </authorList>
    </citation>
    <scope>IDENTIFICATION</scope>
</reference>